<dbReference type="HOGENOM" id="CLU_526481_0_0_5"/>
<dbReference type="PANTHER" id="PTHR45856:SF24">
    <property type="entry name" value="FUNGAL LIPASE-LIKE DOMAIN-CONTAINING PROTEIN"/>
    <property type="match status" value="1"/>
</dbReference>
<gene>
    <name evidence="2" type="ORF">ID47_03075</name>
</gene>
<reference evidence="2 3" key="1">
    <citation type="submission" date="2014-07" db="EMBL/GenBank/DDBJ databases">
        <title>Comparative genomic insights into amoeba endosymbionts belonging to the families of Holosporaceae and Candidatus Midichloriaceae within Rickettsiales.</title>
        <authorList>
            <person name="Wang Z."/>
            <person name="Wu M."/>
        </authorList>
    </citation>
    <scope>NUCLEOTIDE SEQUENCE [LARGE SCALE GENOMIC DNA]</scope>
    <source>
        <strain evidence="2">PRA3</strain>
    </source>
</reference>
<feature type="domain" description="Fungal lipase-type" evidence="1">
    <location>
        <begin position="303"/>
        <end position="448"/>
    </location>
</feature>
<dbReference type="Proteomes" id="UP000028926">
    <property type="component" value="Chromosome"/>
</dbReference>
<dbReference type="InterPro" id="IPR002921">
    <property type="entry name" value="Fungal_lipase-type"/>
</dbReference>
<evidence type="ECO:0000259" key="1">
    <source>
        <dbReference type="Pfam" id="PF01764"/>
    </source>
</evidence>
<dbReference type="EMBL" id="CP008941">
    <property type="protein sequence ID" value="AIK95937.1"/>
    <property type="molecule type" value="Genomic_DNA"/>
</dbReference>
<evidence type="ECO:0000313" key="3">
    <source>
        <dbReference type="Proteomes" id="UP000028926"/>
    </source>
</evidence>
<name>A0A077ARZ8_9PROT</name>
<dbReference type="Pfam" id="PF01764">
    <property type="entry name" value="Lipase_3"/>
    <property type="match status" value="1"/>
</dbReference>
<dbReference type="PANTHER" id="PTHR45856">
    <property type="entry name" value="ALPHA/BETA-HYDROLASES SUPERFAMILY PROTEIN"/>
    <property type="match status" value="1"/>
</dbReference>
<dbReference type="AlphaFoldDB" id="A0A077ARZ8"/>
<dbReference type="SUPFAM" id="SSF53474">
    <property type="entry name" value="alpha/beta-Hydrolases"/>
    <property type="match status" value="1"/>
</dbReference>
<sequence>MKRIKEELPHISENFIKILLRNHQNYPNEIKNDNGFLTGSPFSEKKLDKFINYMRLCTNIYTDTNTRRFVASHDVSNITNRWRKIIDDKINIDILYQDLLTTQNGQSQIICAPTVSERPGGLFGQIIYQVSSLPPEKRLPNLVSQYTMCIQAINNFLQTILNRNPIEAQGLDQIESAKEQLDNIRQEIHKKFSWHFNHIKYNSGQPFQHNGNNYQLNSQAVIAASFLHKSELLSNRNITILDVGFRNLEDLMGIWNTILAGILQFKNNPMSFFENLGEVDFIAYTEHTIEHTSEGDKHVDKLVIVYSGSNSLKDWVRDVNLGWTEFEELSVQEGIANLVNESIKNYFPLLIDRIRDYYKNYDKPAKFKIITMGHSLGGAEALLAAYYYKKRKRQDLAKILGINEEDILVKTVTFGAPAILAKESIDRMEMAFGKENISRVWNHGDKVISFSKKFSYHYVGRSFPFYNISNNPFNRLEAWWAPHGLGHYQNYLKALKDPSQNHKHLAQILKDYINPET</sequence>
<dbReference type="KEGG" id="paca:ID47_03075"/>
<organism evidence="2 3">
    <name type="scientific">Candidatus Odyssella acanthamoebae</name>
    <dbReference type="NCBI Taxonomy" id="91604"/>
    <lineage>
        <taxon>Bacteria</taxon>
        <taxon>Pseudomonadati</taxon>
        <taxon>Pseudomonadota</taxon>
        <taxon>Alphaproteobacteria</taxon>
        <taxon>Holosporales</taxon>
        <taxon>Candidatus Paracaedibacteraceae</taxon>
        <taxon>Candidatus Odyssella</taxon>
    </lineage>
</organism>
<keyword evidence="3" id="KW-1185">Reference proteome</keyword>
<accession>A0A077ARZ8</accession>
<dbReference type="InterPro" id="IPR051218">
    <property type="entry name" value="Sec_MonoDiacylglyc_Lipase"/>
</dbReference>
<protein>
    <recommendedName>
        <fullName evidence="1">Fungal lipase-type domain-containing protein</fullName>
    </recommendedName>
</protein>
<dbReference type="Gene3D" id="3.40.50.1820">
    <property type="entry name" value="alpha/beta hydrolase"/>
    <property type="match status" value="1"/>
</dbReference>
<dbReference type="InterPro" id="IPR029058">
    <property type="entry name" value="AB_hydrolase_fold"/>
</dbReference>
<proteinExistence type="predicted"/>
<evidence type="ECO:0000313" key="2">
    <source>
        <dbReference type="EMBL" id="AIK95937.1"/>
    </source>
</evidence>
<dbReference type="GO" id="GO:0006629">
    <property type="term" value="P:lipid metabolic process"/>
    <property type="evidence" value="ECO:0007669"/>
    <property type="project" value="InterPro"/>
</dbReference>